<evidence type="ECO:0000256" key="2">
    <source>
        <dbReference type="ARBA" id="ARBA00022614"/>
    </source>
</evidence>
<evidence type="ECO:0000313" key="11">
    <source>
        <dbReference type="Proteomes" id="UP000250235"/>
    </source>
</evidence>
<dbReference type="GO" id="GO:0005524">
    <property type="term" value="F:ATP binding"/>
    <property type="evidence" value="ECO:0007669"/>
    <property type="project" value="UniProtKB-KW"/>
</dbReference>
<dbReference type="InterPro" id="IPR032675">
    <property type="entry name" value="LRR_dom_sf"/>
</dbReference>
<dbReference type="PANTHER" id="PTHR33463:SF209">
    <property type="entry name" value="DISEASE RESISTANCE PROTEIN RPS2-LIKE"/>
    <property type="match status" value="1"/>
</dbReference>
<keyword evidence="11" id="KW-1185">Reference proteome</keyword>
<evidence type="ECO:0000313" key="10">
    <source>
        <dbReference type="EMBL" id="KZV17080.1"/>
    </source>
</evidence>
<dbReference type="InterPro" id="IPR002182">
    <property type="entry name" value="NB-ARC"/>
</dbReference>
<dbReference type="InterPro" id="IPR055414">
    <property type="entry name" value="LRR_R13L4/SHOC2-like"/>
</dbReference>
<dbReference type="OrthoDB" id="664960at2759"/>
<evidence type="ECO:0000256" key="5">
    <source>
        <dbReference type="ARBA" id="ARBA00022821"/>
    </source>
</evidence>
<dbReference type="GO" id="GO:0043531">
    <property type="term" value="F:ADP binding"/>
    <property type="evidence" value="ECO:0007669"/>
    <property type="project" value="InterPro"/>
</dbReference>
<dbReference type="Pfam" id="PF00931">
    <property type="entry name" value="NB-ARC"/>
    <property type="match status" value="1"/>
</dbReference>
<feature type="domain" description="Disease resistance protein winged helix" evidence="8">
    <location>
        <begin position="424"/>
        <end position="490"/>
    </location>
</feature>
<dbReference type="InterPro" id="IPR058922">
    <property type="entry name" value="WHD_DRP"/>
</dbReference>
<dbReference type="PANTHER" id="PTHR33463">
    <property type="entry name" value="NB-ARC DOMAIN-CONTAINING PROTEIN-RELATED"/>
    <property type="match status" value="1"/>
</dbReference>
<dbReference type="Proteomes" id="UP000250235">
    <property type="component" value="Unassembled WGS sequence"/>
</dbReference>
<proteinExistence type="inferred from homology"/>
<keyword evidence="2" id="KW-0433">Leucine-rich repeat</keyword>
<dbReference type="Gene3D" id="3.80.10.10">
    <property type="entry name" value="Ribonuclease Inhibitor"/>
    <property type="match status" value="2"/>
</dbReference>
<evidence type="ECO:0000256" key="4">
    <source>
        <dbReference type="ARBA" id="ARBA00022741"/>
    </source>
</evidence>
<keyword evidence="3" id="KW-0677">Repeat</keyword>
<sequence length="915" mass="104677">MESVSAVIHAVLAEPSKIIWNSIRTTIKNFRNRESNFKDLEGETNILIQLKDRVLRKLGVQEQTERDRLQHEVDIWVGKVNELEEQVNKMKSSVRSSGGDVAEYDLRCSCCVLPKLCRLSNQLVKMMERVKHLKEAGESYAGQMSLPEQLIPVEHVPGAPITGQKTASINLTKVLDKLKDDKVRAIGVYGMGGVGKTTLVSNLNNKLKQEPSANSFSIVIWVTVSKDTNNRKIQTRIFERLKLEVRNEESDETVTSRLHERLTNEESFLLILDDVWADIDLQKLGIPEDCPRSKIIITSRSAEVCRQMTTEDAMLMVGTLDDEEAWELFQKHSGEVAMREDIRAVARDVAKECAGLPLALVTVGASMKGKSNVRLWENARTTLRMSAPDLKGISVEEKVFKPLKWSYDSLPDEITRSCFLFCCLYPEDYKISVEELVQYWYCEGLFHERLNYEESENQGIAIIQCLTDCCLLEKVDELNYEIKVHDVVRDVGIWIANSNGSQCRSLVRSGIQLTRITNEDFCHSNYKRVSFMDNGITDLPTASCAQCSEISTLLLNINYALEIIPTSFLDGFKSLKILDLSHTMIESLPSLVGVNQLRALILRRCKYLKELPALDGLSGLLVLDCRDAPITPFPYVGISKLHKLEYLDLRLHDKTPLDGHRIFEEVLPLLEHLTEFHVHLDCCPHIGNEHLNFLERIKHFSIKIGRSAIYVKLDNYVYFKGLSWPIELIERSLRRAPRWEFKYCEDVFDQMWKTLARSDCFSNVKFLRIELSTLHLKDDQSICSTFDLLPNLEEIEVNWVSELKSVSDLGHIFGTSFSKLKSIKIDGCPQLKCVFTLKENQKLEKLQVMDVKSCEELECPFQDMGMGHVPNLRQVTLVELPVLRDRCINYMESWENLKLEVIDCGKNSMFYNQSP</sequence>
<evidence type="ECO:0000259" key="7">
    <source>
        <dbReference type="Pfam" id="PF00931"/>
    </source>
</evidence>
<dbReference type="InterPro" id="IPR050905">
    <property type="entry name" value="Plant_NBS-LRR"/>
</dbReference>
<evidence type="ECO:0000256" key="1">
    <source>
        <dbReference type="ARBA" id="ARBA00008894"/>
    </source>
</evidence>
<reference evidence="10 11" key="1">
    <citation type="journal article" date="2015" name="Proc. Natl. Acad. Sci. U.S.A.">
        <title>The resurrection genome of Boea hygrometrica: A blueprint for survival of dehydration.</title>
        <authorList>
            <person name="Xiao L."/>
            <person name="Yang G."/>
            <person name="Zhang L."/>
            <person name="Yang X."/>
            <person name="Zhao S."/>
            <person name="Ji Z."/>
            <person name="Zhou Q."/>
            <person name="Hu M."/>
            <person name="Wang Y."/>
            <person name="Chen M."/>
            <person name="Xu Y."/>
            <person name="Jin H."/>
            <person name="Xiao X."/>
            <person name="Hu G."/>
            <person name="Bao F."/>
            <person name="Hu Y."/>
            <person name="Wan P."/>
            <person name="Li L."/>
            <person name="Deng X."/>
            <person name="Kuang T."/>
            <person name="Xiang C."/>
            <person name="Zhu J.K."/>
            <person name="Oliver M.J."/>
            <person name="He Y."/>
        </authorList>
    </citation>
    <scope>NUCLEOTIDE SEQUENCE [LARGE SCALE GENOMIC DNA]</scope>
    <source>
        <strain evidence="11">cv. XS01</strain>
    </source>
</reference>
<feature type="domain" description="NB-ARC" evidence="7">
    <location>
        <begin position="171"/>
        <end position="334"/>
    </location>
</feature>
<evidence type="ECO:0000256" key="6">
    <source>
        <dbReference type="ARBA" id="ARBA00022840"/>
    </source>
</evidence>
<dbReference type="InterPro" id="IPR036388">
    <property type="entry name" value="WH-like_DNA-bd_sf"/>
</dbReference>
<dbReference type="FunFam" id="1.10.8.430:FF:000003">
    <property type="entry name" value="Probable disease resistance protein At5g66910"/>
    <property type="match status" value="1"/>
</dbReference>
<keyword evidence="4" id="KW-0547">Nucleotide-binding</keyword>
<dbReference type="PRINTS" id="PR00364">
    <property type="entry name" value="DISEASERSIST"/>
</dbReference>
<dbReference type="Gene3D" id="3.40.50.300">
    <property type="entry name" value="P-loop containing nucleotide triphosphate hydrolases"/>
    <property type="match status" value="1"/>
</dbReference>
<dbReference type="GO" id="GO:0051607">
    <property type="term" value="P:defense response to virus"/>
    <property type="evidence" value="ECO:0007669"/>
    <property type="project" value="UniProtKB-ARBA"/>
</dbReference>
<organism evidence="10 11">
    <name type="scientific">Dorcoceras hygrometricum</name>
    <dbReference type="NCBI Taxonomy" id="472368"/>
    <lineage>
        <taxon>Eukaryota</taxon>
        <taxon>Viridiplantae</taxon>
        <taxon>Streptophyta</taxon>
        <taxon>Embryophyta</taxon>
        <taxon>Tracheophyta</taxon>
        <taxon>Spermatophyta</taxon>
        <taxon>Magnoliopsida</taxon>
        <taxon>eudicotyledons</taxon>
        <taxon>Gunneridae</taxon>
        <taxon>Pentapetalae</taxon>
        <taxon>asterids</taxon>
        <taxon>lamiids</taxon>
        <taxon>Lamiales</taxon>
        <taxon>Gesneriaceae</taxon>
        <taxon>Didymocarpoideae</taxon>
        <taxon>Trichosporeae</taxon>
        <taxon>Loxocarpinae</taxon>
        <taxon>Dorcoceras</taxon>
    </lineage>
</organism>
<comment type="similarity">
    <text evidence="1">Belongs to the disease resistance NB-LRR family.</text>
</comment>
<keyword evidence="5" id="KW-0611">Plant defense</keyword>
<name>A0A2Z7ADK1_9LAMI</name>
<evidence type="ECO:0000259" key="9">
    <source>
        <dbReference type="Pfam" id="PF23598"/>
    </source>
</evidence>
<dbReference type="PROSITE" id="PS51450">
    <property type="entry name" value="LRR"/>
    <property type="match status" value="1"/>
</dbReference>
<accession>A0A2Z7ADK1</accession>
<dbReference type="InterPro" id="IPR027417">
    <property type="entry name" value="P-loop_NTPase"/>
</dbReference>
<dbReference type="SUPFAM" id="SSF52058">
    <property type="entry name" value="L domain-like"/>
    <property type="match status" value="1"/>
</dbReference>
<dbReference type="SUPFAM" id="SSF52540">
    <property type="entry name" value="P-loop containing nucleoside triphosphate hydrolases"/>
    <property type="match status" value="1"/>
</dbReference>
<keyword evidence="6" id="KW-0067">ATP-binding</keyword>
<dbReference type="Pfam" id="PF23559">
    <property type="entry name" value="WHD_DRP"/>
    <property type="match status" value="1"/>
</dbReference>
<dbReference type="Gene3D" id="1.10.10.10">
    <property type="entry name" value="Winged helix-like DNA-binding domain superfamily/Winged helix DNA-binding domain"/>
    <property type="match status" value="1"/>
</dbReference>
<dbReference type="Pfam" id="PF23598">
    <property type="entry name" value="LRR_14"/>
    <property type="match status" value="1"/>
</dbReference>
<evidence type="ECO:0000259" key="8">
    <source>
        <dbReference type="Pfam" id="PF23559"/>
    </source>
</evidence>
<dbReference type="InterPro" id="IPR001611">
    <property type="entry name" value="Leu-rich_rpt"/>
</dbReference>
<dbReference type="InterPro" id="IPR042197">
    <property type="entry name" value="Apaf_helical"/>
</dbReference>
<dbReference type="Gene3D" id="1.10.8.430">
    <property type="entry name" value="Helical domain of apoptotic protease-activating factors"/>
    <property type="match status" value="1"/>
</dbReference>
<dbReference type="EMBL" id="KV018463">
    <property type="protein sequence ID" value="KZV17080.1"/>
    <property type="molecule type" value="Genomic_DNA"/>
</dbReference>
<dbReference type="AlphaFoldDB" id="A0A2Z7ADK1"/>
<gene>
    <name evidence="10" type="ORF">F511_24098</name>
</gene>
<feature type="domain" description="Disease resistance R13L4/SHOC-2-like LRR" evidence="9">
    <location>
        <begin position="568"/>
        <end position="877"/>
    </location>
</feature>
<dbReference type="FunFam" id="3.40.50.300:FF:001091">
    <property type="entry name" value="Probable disease resistance protein At1g61300"/>
    <property type="match status" value="1"/>
</dbReference>
<evidence type="ECO:0000256" key="3">
    <source>
        <dbReference type="ARBA" id="ARBA00022737"/>
    </source>
</evidence>
<protein>
    <submittedName>
        <fullName evidence="10">Disease resistance protein</fullName>
    </submittedName>
</protein>
<dbReference type="FunFam" id="1.10.10.10:FF:000322">
    <property type="entry name" value="Probable disease resistance protein At1g63360"/>
    <property type="match status" value="1"/>
</dbReference>